<evidence type="ECO:0000313" key="2">
    <source>
        <dbReference type="EMBL" id="WCR08538.1"/>
    </source>
</evidence>
<gene>
    <name evidence="2" type="ORF">JHX87_06910</name>
</gene>
<organism evidence="2 3">
    <name type="scientific">Paracoccus fistulariae</name>
    <dbReference type="NCBI Taxonomy" id="658446"/>
    <lineage>
        <taxon>Bacteria</taxon>
        <taxon>Pseudomonadati</taxon>
        <taxon>Pseudomonadota</taxon>
        <taxon>Alphaproteobacteria</taxon>
        <taxon>Rhodobacterales</taxon>
        <taxon>Paracoccaceae</taxon>
        <taxon>Paracoccus</taxon>
    </lineage>
</organism>
<reference evidence="2 3" key="1">
    <citation type="submission" date="2021-01" db="EMBL/GenBank/DDBJ databases">
        <title>Biogeographic distribution of Paracoccus.</title>
        <authorList>
            <person name="Hollensteiner J."/>
            <person name="Leineberger J."/>
            <person name="Brinkhoff T."/>
            <person name="Daniel R."/>
        </authorList>
    </citation>
    <scope>NUCLEOTIDE SEQUENCE [LARGE SCALE GENOMIC DNA]</scope>
    <source>
        <strain evidence="2 3">KCTC 22803</strain>
    </source>
</reference>
<dbReference type="EMBL" id="CP067136">
    <property type="protein sequence ID" value="WCR08538.1"/>
    <property type="molecule type" value="Genomic_DNA"/>
</dbReference>
<evidence type="ECO:0000313" key="3">
    <source>
        <dbReference type="Proteomes" id="UP001219349"/>
    </source>
</evidence>
<feature type="region of interest" description="Disordered" evidence="1">
    <location>
        <begin position="1"/>
        <end position="21"/>
    </location>
</feature>
<keyword evidence="3" id="KW-1185">Reference proteome</keyword>
<proteinExistence type="predicted"/>
<accession>A0ABY7SNR7</accession>
<evidence type="ECO:0000256" key="1">
    <source>
        <dbReference type="SAM" id="MobiDB-lite"/>
    </source>
</evidence>
<dbReference type="Proteomes" id="UP001219349">
    <property type="component" value="Chromosome"/>
</dbReference>
<name>A0ABY7SNR7_9RHOB</name>
<dbReference type="RefSeq" id="WP_271883428.1">
    <property type="nucleotide sequence ID" value="NZ_CP067136.1"/>
</dbReference>
<sequence>MKALGADQQHPRCTKPIPPDAEMHKRRHLIENCFCKLKVFKRSAMGARHTNQSFEAMIYIAAAIIISR</sequence>
<protein>
    <recommendedName>
        <fullName evidence="4">Transposase</fullName>
    </recommendedName>
</protein>
<evidence type="ECO:0008006" key="4">
    <source>
        <dbReference type="Google" id="ProtNLM"/>
    </source>
</evidence>